<dbReference type="InterPro" id="IPR013221">
    <property type="entry name" value="Mur_ligase_cen"/>
</dbReference>
<evidence type="ECO:0000259" key="17">
    <source>
        <dbReference type="Pfam" id="PF02875"/>
    </source>
</evidence>
<feature type="chain" id="PRO_5046215477" description="UDP-N-acetylmuramate--L-alanine ligase" evidence="15">
    <location>
        <begin position="22"/>
        <end position="452"/>
    </location>
</feature>
<dbReference type="SUPFAM" id="SSF51984">
    <property type="entry name" value="MurCD N-terminal domain"/>
    <property type="match status" value="1"/>
</dbReference>
<feature type="domain" description="Mur ligase central" evidence="18">
    <location>
        <begin position="108"/>
        <end position="289"/>
    </location>
</feature>
<feature type="binding site" evidence="14">
    <location>
        <begin position="110"/>
        <end position="116"/>
    </location>
    <ligand>
        <name>ATP</name>
        <dbReference type="ChEBI" id="CHEBI:30616"/>
    </ligand>
</feature>
<evidence type="ECO:0000256" key="9">
    <source>
        <dbReference type="ARBA" id="ARBA00022960"/>
    </source>
</evidence>
<evidence type="ECO:0000256" key="14">
    <source>
        <dbReference type="HAMAP-Rule" id="MF_00046"/>
    </source>
</evidence>
<keyword evidence="12 14" id="KW-0961">Cell wall biogenesis/degradation</keyword>
<evidence type="ECO:0000313" key="20">
    <source>
        <dbReference type="Proteomes" id="UP000249910"/>
    </source>
</evidence>
<dbReference type="PANTHER" id="PTHR43445">
    <property type="entry name" value="UDP-N-ACETYLMURAMATE--L-ALANINE LIGASE-RELATED"/>
    <property type="match status" value="1"/>
</dbReference>
<dbReference type="InterPro" id="IPR005758">
    <property type="entry name" value="UDP-N-AcMur_Ala_ligase_MurC"/>
</dbReference>
<keyword evidence="8 14" id="KW-0067">ATP-binding</keyword>
<evidence type="ECO:0000313" key="19">
    <source>
        <dbReference type="EMBL" id="ASG67109.1"/>
    </source>
</evidence>
<comment type="subcellular location">
    <subcellularLocation>
        <location evidence="1 14">Cytoplasm</location>
    </subcellularLocation>
</comment>
<evidence type="ECO:0000256" key="7">
    <source>
        <dbReference type="ARBA" id="ARBA00022741"/>
    </source>
</evidence>
<evidence type="ECO:0000256" key="15">
    <source>
        <dbReference type="SAM" id="SignalP"/>
    </source>
</evidence>
<dbReference type="SUPFAM" id="SSF53623">
    <property type="entry name" value="MurD-like peptide ligases, catalytic domain"/>
    <property type="match status" value="1"/>
</dbReference>
<keyword evidence="7 14" id="KW-0547">Nucleotide-binding</keyword>
<dbReference type="PANTHER" id="PTHR43445:SF3">
    <property type="entry name" value="UDP-N-ACETYLMURAMATE--L-ALANINE LIGASE"/>
    <property type="match status" value="1"/>
</dbReference>
<sequence length="452" mass="50283">MNKKILFLGIGGIGVSALAIAARNLGAAVEGHDSKPSKLTAKLESLGIKIFITTNNINLSNYDMVVYSSAISAKNYLLQEAKTLGIECLQRAMFLAILMRNFNYSIAITGTHGKTTTSSILATLLCYLDKNNSFVVGGVVKYSNSNIEVNGKDKLVIEADESDASFLHLNPQCAVVTNVDLDHMTTYQNSYENLLDNFLQFLSKETVKDIYLCVDDKGCNDLLVRDSLTDKNIVLYGFSEDANAQIKNYRIVNNNHTCFKVCYKGEVLDFTIQLPGKYNVQNATACIVCCLDLGFEYQDIRRALLNVEGVARRFDLYAKKISGCEIQVIDDYGHHPVEVTNCLEAVRDRFPCKKIIHVFQPHRYTRNRDLFRDWLKALCLSDQLILLPTYSAGEEVILGAESKDIAQRLTDCILLDSFSSVVTTLKKIIDKDSVVLVQGAGDVTNLVEMLGE</sequence>
<dbReference type="InterPro" id="IPR050061">
    <property type="entry name" value="MurCDEF_pg_biosynth"/>
</dbReference>
<keyword evidence="5 14" id="KW-0436">Ligase</keyword>
<dbReference type="InterPro" id="IPR004101">
    <property type="entry name" value="Mur_ligase_C"/>
</dbReference>
<feature type="domain" description="Mur ligase C-terminal" evidence="17">
    <location>
        <begin position="312"/>
        <end position="441"/>
    </location>
</feature>
<evidence type="ECO:0000256" key="2">
    <source>
        <dbReference type="ARBA" id="ARBA00004752"/>
    </source>
</evidence>
<reference evidence="19 20" key="1">
    <citation type="submission" date="2017-06" db="EMBL/GenBank/DDBJ databases">
        <title>Complete genome of Francisella halioticida.</title>
        <authorList>
            <person name="Sjodin A."/>
        </authorList>
    </citation>
    <scope>NUCLEOTIDE SEQUENCE [LARGE SCALE GENOMIC DNA]</scope>
    <source>
        <strain evidence="19 20">DSM 23729</strain>
    </source>
</reference>
<feature type="domain" description="Mur ligase N-terminal catalytic" evidence="16">
    <location>
        <begin position="5"/>
        <end position="102"/>
    </location>
</feature>
<dbReference type="Gene3D" id="3.40.1190.10">
    <property type="entry name" value="Mur-like, catalytic domain"/>
    <property type="match status" value="1"/>
</dbReference>
<keyword evidence="9 14" id="KW-0133">Cell shape</keyword>
<dbReference type="RefSeq" id="WP_088771668.1">
    <property type="nucleotide sequence ID" value="NZ_AP023082.1"/>
</dbReference>
<dbReference type="Pfam" id="PF01225">
    <property type="entry name" value="Mur_ligase"/>
    <property type="match status" value="1"/>
</dbReference>
<evidence type="ECO:0000256" key="11">
    <source>
        <dbReference type="ARBA" id="ARBA00023306"/>
    </source>
</evidence>
<dbReference type="Proteomes" id="UP000249910">
    <property type="component" value="Chromosome"/>
</dbReference>
<keyword evidence="6 14" id="KW-0132">Cell division</keyword>
<name>A0ABN5ATV3_9GAMM</name>
<comment type="pathway">
    <text evidence="2 14">Cell wall biogenesis; peptidoglycan biosynthesis.</text>
</comment>
<dbReference type="EMBL" id="CP022132">
    <property type="protein sequence ID" value="ASG67109.1"/>
    <property type="molecule type" value="Genomic_DNA"/>
</dbReference>
<comment type="function">
    <text evidence="14">Cell wall formation.</text>
</comment>
<proteinExistence type="inferred from homology"/>
<evidence type="ECO:0000256" key="1">
    <source>
        <dbReference type="ARBA" id="ARBA00004496"/>
    </source>
</evidence>
<keyword evidence="10 14" id="KW-0573">Peptidoglycan synthesis</keyword>
<dbReference type="HAMAP" id="MF_00046">
    <property type="entry name" value="MurC"/>
    <property type="match status" value="1"/>
</dbReference>
<evidence type="ECO:0000256" key="4">
    <source>
        <dbReference type="ARBA" id="ARBA00022490"/>
    </source>
</evidence>
<evidence type="ECO:0000256" key="8">
    <source>
        <dbReference type="ARBA" id="ARBA00022840"/>
    </source>
</evidence>
<accession>A0ABN5ATV3</accession>
<gene>
    <name evidence="14 19" type="primary">murC</name>
    <name evidence="19" type="ORF">CDV26_00780</name>
</gene>
<organism evidence="19 20">
    <name type="scientific">Francisella halioticida</name>
    <dbReference type="NCBI Taxonomy" id="549298"/>
    <lineage>
        <taxon>Bacteria</taxon>
        <taxon>Pseudomonadati</taxon>
        <taxon>Pseudomonadota</taxon>
        <taxon>Gammaproteobacteria</taxon>
        <taxon>Thiotrichales</taxon>
        <taxon>Francisellaceae</taxon>
        <taxon>Francisella</taxon>
    </lineage>
</organism>
<evidence type="ECO:0000256" key="12">
    <source>
        <dbReference type="ARBA" id="ARBA00023316"/>
    </source>
</evidence>
<dbReference type="Gene3D" id="3.90.190.20">
    <property type="entry name" value="Mur ligase, C-terminal domain"/>
    <property type="match status" value="1"/>
</dbReference>
<evidence type="ECO:0000256" key="13">
    <source>
        <dbReference type="ARBA" id="ARBA00047833"/>
    </source>
</evidence>
<dbReference type="InterPro" id="IPR000713">
    <property type="entry name" value="Mur_ligase_N"/>
</dbReference>
<evidence type="ECO:0000256" key="3">
    <source>
        <dbReference type="ARBA" id="ARBA00012211"/>
    </source>
</evidence>
<dbReference type="Gene3D" id="3.40.50.720">
    <property type="entry name" value="NAD(P)-binding Rossmann-like Domain"/>
    <property type="match status" value="1"/>
</dbReference>
<evidence type="ECO:0000256" key="6">
    <source>
        <dbReference type="ARBA" id="ARBA00022618"/>
    </source>
</evidence>
<keyword evidence="4 14" id="KW-0963">Cytoplasm</keyword>
<dbReference type="NCBIfam" id="TIGR01082">
    <property type="entry name" value="murC"/>
    <property type="match status" value="1"/>
</dbReference>
<evidence type="ECO:0000256" key="10">
    <source>
        <dbReference type="ARBA" id="ARBA00022984"/>
    </source>
</evidence>
<evidence type="ECO:0000256" key="5">
    <source>
        <dbReference type="ARBA" id="ARBA00022598"/>
    </source>
</evidence>
<dbReference type="EC" id="6.3.2.8" evidence="3 14"/>
<feature type="signal peptide" evidence="15">
    <location>
        <begin position="1"/>
        <end position="21"/>
    </location>
</feature>
<keyword evidence="15" id="KW-0732">Signal</keyword>
<dbReference type="Pfam" id="PF02875">
    <property type="entry name" value="Mur_ligase_C"/>
    <property type="match status" value="1"/>
</dbReference>
<keyword evidence="11 14" id="KW-0131">Cell cycle</keyword>
<dbReference type="InterPro" id="IPR036615">
    <property type="entry name" value="Mur_ligase_C_dom_sf"/>
</dbReference>
<protein>
    <recommendedName>
        <fullName evidence="3 14">UDP-N-acetylmuramate--L-alanine ligase</fullName>
        <ecNumber evidence="3 14">6.3.2.8</ecNumber>
    </recommendedName>
    <alternativeName>
        <fullName evidence="14">UDP-N-acetylmuramoyl-L-alanine synthetase</fullName>
    </alternativeName>
</protein>
<dbReference type="GO" id="GO:0016874">
    <property type="term" value="F:ligase activity"/>
    <property type="evidence" value="ECO:0007669"/>
    <property type="project" value="UniProtKB-KW"/>
</dbReference>
<dbReference type="InterPro" id="IPR036565">
    <property type="entry name" value="Mur-like_cat_sf"/>
</dbReference>
<dbReference type="SUPFAM" id="SSF53244">
    <property type="entry name" value="MurD-like peptide ligases, peptide-binding domain"/>
    <property type="match status" value="1"/>
</dbReference>
<evidence type="ECO:0000259" key="18">
    <source>
        <dbReference type="Pfam" id="PF08245"/>
    </source>
</evidence>
<evidence type="ECO:0000259" key="16">
    <source>
        <dbReference type="Pfam" id="PF01225"/>
    </source>
</evidence>
<keyword evidence="20" id="KW-1185">Reference proteome</keyword>
<dbReference type="Pfam" id="PF08245">
    <property type="entry name" value="Mur_ligase_M"/>
    <property type="match status" value="1"/>
</dbReference>
<comment type="catalytic activity">
    <reaction evidence="13 14">
        <text>UDP-N-acetyl-alpha-D-muramate + L-alanine + ATP = UDP-N-acetyl-alpha-D-muramoyl-L-alanine + ADP + phosphate + H(+)</text>
        <dbReference type="Rhea" id="RHEA:23372"/>
        <dbReference type="ChEBI" id="CHEBI:15378"/>
        <dbReference type="ChEBI" id="CHEBI:30616"/>
        <dbReference type="ChEBI" id="CHEBI:43474"/>
        <dbReference type="ChEBI" id="CHEBI:57972"/>
        <dbReference type="ChEBI" id="CHEBI:70757"/>
        <dbReference type="ChEBI" id="CHEBI:83898"/>
        <dbReference type="ChEBI" id="CHEBI:456216"/>
        <dbReference type="EC" id="6.3.2.8"/>
    </reaction>
</comment>
<comment type="similarity">
    <text evidence="14">Belongs to the MurCDEF family.</text>
</comment>